<evidence type="ECO:0008006" key="9">
    <source>
        <dbReference type="Google" id="ProtNLM"/>
    </source>
</evidence>
<dbReference type="AlphaFoldDB" id="A0AAV8U1P2"/>
<dbReference type="Pfam" id="PF03514">
    <property type="entry name" value="GRAS"/>
    <property type="match status" value="1"/>
</dbReference>
<comment type="caution">
    <text evidence="7">The sequence shown here is derived from an EMBL/GenBank/DDBJ whole genome shotgun (WGS) entry which is preliminary data.</text>
</comment>
<dbReference type="PROSITE" id="PS50985">
    <property type="entry name" value="GRAS"/>
    <property type="match status" value="1"/>
</dbReference>
<organism evidence="7 8">
    <name type="scientific">Erythroxylum novogranatense</name>
    <dbReference type="NCBI Taxonomy" id="1862640"/>
    <lineage>
        <taxon>Eukaryota</taxon>
        <taxon>Viridiplantae</taxon>
        <taxon>Streptophyta</taxon>
        <taxon>Embryophyta</taxon>
        <taxon>Tracheophyta</taxon>
        <taxon>Spermatophyta</taxon>
        <taxon>Magnoliopsida</taxon>
        <taxon>eudicotyledons</taxon>
        <taxon>Gunneridae</taxon>
        <taxon>Pentapetalae</taxon>
        <taxon>rosids</taxon>
        <taxon>fabids</taxon>
        <taxon>Malpighiales</taxon>
        <taxon>Erythroxylaceae</taxon>
        <taxon>Erythroxylum</taxon>
    </lineage>
</organism>
<feature type="short sequence motif" description="VHIID" evidence="5">
    <location>
        <begin position="363"/>
        <end position="367"/>
    </location>
</feature>
<dbReference type="GO" id="GO:0005634">
    <property type="term" value="C:nucleus"/>
    <property type="evidence" value="ECO:0007669"/>
    <property type="project" value="UniProtKB-SubCell"/>
</dbReference>
<name>A0AAV8U1P2_9ROSI</name>
<keyword evidence="3" id="KW-0804">Transcription</keyword>
<dbReference type="Proteomes" id="UP001159364">
    <property type="component" value="Linkage Group LG02"/>
</dbReference>
<evidence type="ECO:0000313" key="8">
    <source>
        <dbReference type="Proteomes" id="UP001159364"/>
    </source>
</evidence>
<feature type="region of interest" description="Disordered" evidence="6">
    <location>
        <begin position="225"/>
        <end position="252"/>
    </location>
</feature>
<sequence length="628" mass="68782">MASGFSGGGPDLYSGLAGRSINTMNTTNNPPQQSYRNQLSQMFLDPTSRAGNPGFAPPSLIGKRTLAEFQAQQQLPSLNPALHGLLLRSVKPRIYQHNTPISTRSLFEFSTNMSHELPSGSQQRYGLPLLQQLRPQPVNLGSGPSIDSQNQTLPGIPYTNMLQNRNRVGGTVVTGQDTEKKMMNQLEELEKQLLDDNEDEGDAASVITNGNSEWSEAIQSLIRVSSPNPIAPSPTSSSSSSSSTTSVTTPVPTCSKQTVVEAASAISEGKSEVVTEILTRMSQVSNPKGSSEQRLLNYMLKALKSRVNPSENPPPVAELYSKEHYMSTQLLYEVSPCFKLGFMAANLAILEASVEQPNNGDGFHVIDFDIGQGTQYLHLIYLISERQRAKPFTTIKITAVADNVREDKERLKVVGDKLSQLAERLGIPLRFYVVSCKLGDLSRDSLGCEPDEPLAVNFAFKLHRMPDESVSIENPRDELLRLVKKLSPRVVTVVEQELNTNTAPFAARVNETLSYYGALLESVESTTLRNDTVQRAQTEEGLGRKLSNAVACEGRDRIERCEVFGKWRARMGMAGFELKSISPNVGELAKERLGGSGRLNSGFSVKHESGGVCFGWMGRVLTVASAWR</sequence>
<keyword evidence="8" id="KW-1185">Reference proteome</keyword>
<evidence type="ECO:0000256" key="2">
    <source>
        <dbReference type="ARBA" id="ARBA00023015"/>
    </source>
</evidence>
<dbReference type="PANTHER" id="PTHR31636">
    <property type="entry name" value="OSJNBA0084A10.13 PROTEIN-RELATED"/>
    <property type="match status" value="1"/>
</dbReference>
<evidence type="ECO:0000256" key="6">
    <source>
        <dbReference type="SAM" id="MobiDB-lite"/>
    </source>
</evidence>
<evidence type="ECO:0000256" key="1">
    <source>
        <dbReference type="ARBA" id="ARBA00004123"/>
    </source>
</evidence>
<comment type="similarity">
    <text evidence="5">Belongs to the GRAS family.</text>
</comment>
<dbReference type="EMBL" id="JAIWQS010000002">
    <property type="protein sequence ID" value="KAJ8773201.1"/>
    <property type="molecule type" value="Genomic_DNA"/>
</dbReference>
<accession>A0AAV8U1P2</accession>
<gene>
    <name evidence="7" type="ORF">K2173_028378</name>
</gene>
<evidence type="ECO:0000256" key="3">
    <source>
        <dbReference type="ARBA" id="ARBA00023163"/>
    </source>
</evidence>
<comment type="subcellular location">
    <subcellularLocation>
        <location evidence="1">Nucleus</location>
    </subcellularLocation>
</comment>
<reference evidence="7 8" key="1">
    <citation type="submission" date="2021-09" db="EMBL/GenBank/DDBJ databases">
        <title>Genomic insights and catalytic innovation underlie evolution of tropane alkaloids biosynthesis.</title>
        <authorList>
            <person name="Wang Y.-J."/>
            <person name="Tian T."/>
            <person name="Huang J.-P."/>
            <person name="Huang S.-X."/>
        </authorList>
    </citation>
    <scope>NUCLEOTIDE SEQUENCE [LARGE SCALE GENOMIC DNA]</scope>
    <source>
        <strain evidence="7">KIB-2018</strain>
        <tissue evidence="7">Leaf</tissue>
    </source>
</reference>
<keyword evidence="2" id="KW-0805">Transcription regulation</keyword>
<keyword evidence="4" id="KW-0539">Nucleus</keyword>
<dbReference type="InterPro" id="IPR005202">
    <property type="entry name" value="TF_GRAS"/>
</dbReference>
<evidence type="ECO:0000313" key="7">
    <source>
        <dbReference type="EMBL" id="KAJ8773201.1"/>
    </source>
</evidence>
<feature type="region of interest" description="SAW" evidence="5">
    <location>
        <begin position="551"/>
        <end position="628"/>
    </location>
</feature>
<evidence type="ECO:0000256" key="4">
    <source>
        <dbReference type="ARBA" id="ARBA00023242"/>
    </source>
</evidence>
<comment type="caution">
    <text evidence="5">Lacks conserved residue(s) required for the propagation of feature annotation.</text>
</comment>
<protein>
    <recommendedName>
        <fullName evidence="9">Scarecrow-like protein 8</fullName>
    </recommendedName>
</protein>
<evidence type="ECO:0000256" key="5">
    <source>
        <dbReference type="PROSITE-ProRule" id="PRU01191"/>
    </source>
</evidence>
<proteinExistence type="inferred from homology"/>